<dbReference type="GO" id="GO:0008930">
    <property type="term" value="F:methylthioadenosine nucleosidase activity"/>
    <property type="evidence" value="ECO:0007669"/>
    <property type="project" value="TreeGrafter"/>
</dbReference>
<reference evidence="2 3" key="1">
    <citation type="submission" date="2020-04" db="EMBL/GenBank/DDBJ databases">
        <authorList>
            <person name="De Canck E."/>
        </authorList>
    </citation>
    <scope>NUCLEOTIDE SEQUENCE [LARGE SCALE GENOMIC DNA]</scope>
    <source>
        <strain evidence="2 3">LMG 28138</strain>
    </source>
</reference>
<dbReference type="RefSeq" id="WP_175107446.1">
    <property type="nucleotide sequence ID" value="NZ_CADIKM010000037.1"/>
</dbReference>
<dbReference type="SUPFAM" id="SSF53167">
    <property type="entry name" value="Purine and uridine phosphorylases"/>
    <property type="match status" value="1"/>
</dbReference>
<accession>A0A6S7BIQ9</accession>
<dbReference type="PANTHER" id="PTHR46832">
    <property type="entry name" value="5'-METHYLTHIOADENOSINE/S-ADENOSYLHOMOCYSTEINE NUCLEOSIDASE"/>
    <property type="match status" value="1"/>
</dbReference>
<name>A0A6S7BIQ9_9BURK</name>
<evidence type="ECO:0000259" key="1">
    <source>
        <dbReference type="Pfam" id="PF01048"/>
    </source>
</evidence>
<dbReference type="AlphaFoldDB" id="A0A6S7BIQ9"/>
<dbReference type="GO" id="GO:0008782">
    <property type="term" value="F:adenosylhomocysteine nucleosidase activity"/>
    <property type="evidence" value="ECO:0007669"/>
    <property type="project" value="TreeGrafter"/>
</dbReference>
<keyword evidence="3" id="KW-1185">Reference proteome</keyword>
<evidence type="ECO:0000313" key="3">
    <source>
        <dbReference type="Proteomes" id="UP000494115"/>
    </source>
</evidence>
<dbReference type="GO" id="GO:0009116">
    <property type="term" value="P:nucleoside metabolic process"/>
    <property type="evidence" value="ECO:0007669"/>
    <property type="project" value="InterPro"/>
</dbReference>
<proteinExistence type="predicted"/>
<dbReference type="NCBIfam" id="NF005476">
    <property type="entry name" value="PRK07077.1"/>
    <property type="match status" value="1"/>
</dbReference>
<dbReference type="CDD" id="cd17768">
    <property type="entry name" value="adenosylhopane_nucleosidase_HpnG-like"/>
    <property type="match status" value="1"/>
</dbReference>
<dbReference type="InterPro" id="IPR035994">
    <property type="entry name" value="Nucleoside_phosphorylase_sf"/>
</dbReference>
<dbReference type="GO" id="GO:0005829">
    <property type="term" value="C:cytosol"/>
    <property type="evidence" value="ECO:0007669"/>
    <property type="project" value="TreeGrafter"/>
</dbReference>
<dbReference type="GO" id="GO:0019284">
    <property type="term" value="P:L-methionine salvage from S-adenosylmethionine"/>
    <property type="evidence" value="ECO:0007669"/>
    <property type="project" value="TreeGrafter"/>
</dbReference>
<dbReference type="Gene3D" id="3.40.50.1580">
    <property type="entry name" value="Nucleoside phosphorylase domain"/>
    <property type="match status" value="1"/>
</dbReference>
<gene>
    <name evidence="2" type="ORF">LMG28138_04824</name>
</gene>
<protein>
    <recommendedName>
        <fullName evidence="1">Nucleoside phosphorylase domain-containing protein</fullName>
    </recommendedName>
</protein>
<dbReference type="NCBIfam" id="TIGR03468">
    <property type="entry name" value="HpnG"/>
    <property type="match status" value="1"/>
</dbReference>
<organism evidence="2 3">
    <name type="scientific">Pararobbsia alpina</name>
    <dbReference type="NCBI Taxonomy" id="621374"/>
    <lineage>
        <taxon>Bacteria</taxon>
        <taxon>Pseudomonadati</taxon>
        <taxon>Pseudomonadota</taxon>
        <taxon>Betaproteobacteria</taxon>
        <taxon>Burkholderiales</taxon>
        <taxon>Burkholderiaceae</taxon>
        <taxon>Pararobbsia</taxon>
    </lineage>
</organism>
<dbReference type="Proteomes" id="UP000494115">
    <property type="component" value="Unassembled WGS sequence"/>
</dbReference>
<feature type="domain" description="Nucleoside phosphorylase" evidence="1">
    <location>
        <begin position="30"/>
        <end position="179"/>
    </location>
</feature>
<dbReference type="InterPro" id="IPR017831">
    <property type="entry name" value="Hopanoid-assoc_phosphoryl_HpnG"/>
</dbReference>
<dbReference type="PANTHER" id="PTHR46832:SF1">
    <property type="entry name" value="5'-METHYLTHIOADENOSINE_S-ADENOSYLHOMOCYSTEINE NUCLEOSIDASE"/>
    <property type="match status" value="1"/>
</dbReference>
<evidence type="ECO:0000313" key="2">
    <source>
        <dbReference type="EMBL" id="CAB3800320.1"/>
    </source>
</evidence>
<dbReference type="EMBL" id="CADIKM010000037">
    <property type="protein sequence ID" value="CAB3800320.1"/>
    <property type="molecule type" value="Genomic_DNA"/>
</dbReference>
<sequence>MIIVVTGLAFEARIAAGAGVTVICQQNATLADILVPALAEGCEGVVSFGTAGGLVDDLRPGTWVIARSVISAKRRFETDTRWSQTLRALLPEARYGDIAGVPEPVVDTAGKHALNRTTGAIAADMESQVVARLANARELPFVCCRVVIDPAERSLPEAALAGMRADGSTDIGAVLKSLLRHPGQLPGLLAVARDAAHAKKSLTRGRGRIGAGFGFATAA</sequence>
<dbReference type="InterPro" id="IPR000845">
    <property type="entry name" value="Nucleoside_phosphorylase_d"/>
</dbReference>
<dbReference type="Pfam" id="PF01048">
    <property type="entry name" value="PNP_UDP_1"/>
    <property type="match status" value="1"/>
</dbReference>